<dbReference type="Proteomes" id="UP001237592">
    <property type="component" value="Unassembled WGS sequence"/>
</dbReference>
<gene>
    <name evidence="1" type="ORF">RB624_28575</name>
</gene>
<reference evidence="1 2" key="1">
    <citation type="submission" date="2023-08" db="EMBL/GenBank/DDBJ databases">
        <title>Draft genome sequence of Janthinobacterium lividum.</title>
        <authorList>
            <person name="Chun B.H."/>
            <person name="Lee Y."/>
        </authorList>
    </citation>
    <scope>NUCLEOTIDE SEQUENCE [LARGE SCALE GENOMIC DNA]</scope>
    <source>
        <strain evidence="1 2">AMJK</strain>
    </source>
</reference>
<protein>
    <submittedName>
        <fullName evidence="1">Uncharacterized protein</fullName>
    </submittedName>
</protein>
<proteinExistence type="predicted"/>
<comment type="caution">
    <text evidence="1">The sequence shown here is derived from an EMBL/GenBank/DDBJ whole genome shotgun (WGS) entry which is preliminary data.</text>
</comment>
<dbReference type="RefSeq" id="WP_307780796.1">
    <property type="nucleotide sequence ID" value="NZ_JAVFKP010000018.1"/>
</dbReference>
<name>A0ABU0Y1Z7_9BURK</name>
<dbReference type="EMBL" id="JAVFKP010000018">
    <property type="protein sequence ID" value="MDQ4629855.1"/>
    <property type="molecule type" value="Genomic_DNA"/>
</dbReference>
<sequence length="1172" mass="122248">MKQPRVERPNYFSGEALLTDDFRCEQQYQMDMLAARNVSLYLYGIAHGLEVAASADGQPSQLEVSRGMAIDALGRQIILLEPAVLMFDKLDPGATYFITINYFEVFADLSDESGTAGYKRIVQQPQIQYLRNLDQPGTNILLAVISLTTEGSINSLTYKSGRNERRYVGSSVGSVNFVTEGAGVNQAFSAPSNIAGATVPADYASISARREGSRADDYYLEFDAPRGQFMGLLTARNNLGVGTDNPVANLQVDAVTIKGKGTISWDNQLVTFSDAPAPFLQVGDQLIADPSVRMGTAQWRTVSKIVQDGLQVEIDAAFSPTTMPAPGSGYTYMRSALARFSRSDGTLLQVSLDGTVGLGVQALAKGGSASAGPNALVIGRDRNVGIGLNEGAPRAALDVQGQILADSLTASGAIKAQSFEGNGSKLQGMAMLSYWTKESPGQAASRLFYDGGNVGIFDRSPAASLSVGGGSAFIGNGVISSISADVVQGYNTTFQDQVKVGDLIAIGTLNQQQAVLAKTPASDTELVLTTQFEIPVINSPYSYLVSGTVEPVTGPGKVSSNGTTITGTEGTKFTALSGGDTLLIPRFTPAAVQVQSVAQVASDTQLTLSAPYAGKVDSLPYQLQRADGAKTDGAGTISIDPATPTVVTGTGTAFLSAAKAGDQLFAAADPQTLPRLLRVKSVDSQTQLTLLEGDAATLPFAAATSAYMVSAGLLAQFKANDDNAILAPAEEAGLPPAMLIVSNSEPPNYNTVAINLALTDVDTQYALQVNGPVSFASGAATFSDLTADTIWAQESVAIGGTGFAAGANLLSVAAVGGAAPTLAVTPSEVAVTGNINVAGNVTATGTLQAGILAGEMLGERVQYHNPSFPFKQLAASDGILMAFMGTLTFDPRLPAFFGILQGATVDASGQSTSATYVTAFTQPVTVKTGKKGVTTYHVPVPGVFTLPVRQGETWQVTLVTNQDAGEAPPDVVLTWVPVGAGAGALGAVMAGPDINPNRLMADSFLNLQERMASGQVPGTVTATAQEVIDGRVNDLTQIFGDLTHMSADEEERAQFVRDLQKIVCSPALPGEAEVVKPLDPQAVQDLIDTFGKASGHSFTDEQRGLLQAGVEALVQINDSEASRADLGLIKKNIGMFIGNVQQVLGIEFSSTDTRLLTRALVRLVGDGSQNDM</sequence>
<evidence type="ECO:0000313" key="1">
    <source>
        <dbReference type="EMBL" id="MDQ4629855.1"/>
    </source>
</evidence>
<organism evidence="1 2">
    <name type="scientific">Janthinobacterium lividum</name>
    <dbReference type="NCBI Taxonomy" id="29581"/>
    <lineage>
        <taxon>Bacteria</taxon>
        <taxon>Pseudomonadati</taxon>
        <taxon>Pseudomonadota</taxon>
        <taxon>Betaproteobacteria</taxon>
        <taxon>Burkholderiales</taxon>
        <taxon>Oxalobacteraceae</taxon>
        <taxon>Janthinobacterium</taxon>
    </lineage>
</organism>
<accession>A0ABU0Y1Z7</accession>
<evidence type="ECO:0000313" key="2">
    <source>
        <dbReference type="Proteomes" id="UP001237592"/>
    </source>
</evidence>
<keyword evidence="2" id="KW-1185">Reference proteome</keyword>